<evidence type="ECO:0000313" key="4">
    <source>
        <dbReference type="EMBL" id="OKX77940.1"/>
    </source>
</evidence>
<evidence type="ECO:0000256" key="1">
    <source>
        <dbReference type="SAM" id="MobiDB-lite"/>
    </source>
</evidence>
<feature type="region of interest" description="Disordered" evidence="1">
    <location>
        <begin position="166"/>
        <end position="211"/>
    </location>
</feature>
<dbReference type="EMBL" id="LOQT01000027">
    <property type="protein sequence ID" value="OKX77940.1"/>
    <property type="molecule type" value="Genomic_DNA"/>
</dbReference>
<reference evidence="4 5" key="1">
    <citation type="submission" date="2015-12" db="EMBL/GenBank/DDBJ databases">
        <title>Genome sequence of Corynebacterium AS 1.542.</title>
        <authorList>
            <person name="Yang J."/>
            <person name="Yang S."/>
        </authorList>
    </citation>
    <scope>NUCLEOTIDE SEQUENCE [LARGE SCALE GENOMIC DNA]</scope>
    <source>
        <strain evidence="4 5">AS 1.542</strain>
    </source>
</reference>
<keyword evidence="2" id="KW-0812">Transmembrane</keyword>
<dbReference type="RefSeq" id="WP_003854126.1">
    <property type="nucleotide sequence ID" value="NZ_JAAOYN010000001.1"/>
</dbReference>
<feature type="domain" description="Low molecular weight protein antigen 6 PH" evidence="3">
    <location>
        <begin position="62"/>
        <end position="131"/>
    </location>
</feature>
<gene>
    <name evidence="4" type="ORF">AUP69_13100</name>
</gene>
<feature type="transmembrane region" description="Helical" evidence="2">
    <location>
        <begin position="21"/>
        <end position="37"/>
    </location>
</feature>
<feature type="compositionally biased region" description="Basic and acidic residues" evidence="1">
    <location>
        <begin position="201"/>
        <end position="211"/>
    </location>
</feature>
<evidence type="ECO:0000259" key="3">
    <source>
        <dbReference type="Pfam" id="PF10756"/>
    </source>
</evidence>
<comment type="caution">
    <text evidence="4">The sequence shown here is derived from an EMBL/GenBank/DDBJ whole genome shotgun (WGS) entry which is preliminary data.</text>
</comment>
<protein>
    <recommendedName>
        <fullName evidence="3">Low molecular weight protein antigen 6 PH domain-containing protein</fullName>
    </recommendedName>
</protein>
<organism evidence="4 5">
    <name type="scientific">Corynebacterium glutamicum</name>
    <name type="common">Brevibacterium saccharolyticum</name>
    <dbReference type="NCBI Taxonomy" id="1718"/>
    <lineage>
        <taxon>Bacteria</taxon>
        <taxon>Bacillati</taxon>
        <taxon>Actinomycetota</taxon>
        <taxon>Actinomycetes</taxon>
        <taxon>Mycobacteriales</taxon>
        <taxon>Corynebacteriaceae</taxon>
        <taxon>Corynebacterium</taxon>
    </lineage>
</organism>
<sequence length="211" mass="22835">MSSDAEKASVELSEKFHPERTHILGAVVFGLISLLVIGAAPQYLFWLLALPVIFGYWVLKSSTIVDEQGITANYAFKGKKVVAWENLAGIGFKGARTFARTTSDAEVTLPGVTFNSLPRLEAASHGRIPDAITASKEAADGKVVVVQEDGYSVMMSKEEYLERQKALGKPVQLSFDDDTDGNTTQTESVESQETGQAASETSHRDNPASQH</sequence>
<feature type="compositionally biased region" description="Low complexity" evidence="1">
    <location>
        <begin position="183"/>
        <end position="194"/>
    </location>
</feature>
<keyword evidence="2" id="KW-1133">Transmembrane helix</keyword>
<evidence type="ECO:0000313" key="5">
    <source>
        <dbReference type="Proteomes" id="UP000186091"/>
    </source>
</evidence>
<name>A0AB36I8D1_CORGT</name>
<accession>A0AB36I8D1</accession>
<dbReference type="Pfam" id="PF10756">
    <property type="entry name" value="bPH_6"/>
    <property type="match status" value="1"/>
</dbReference>
<keyword evidence="2" id="KW-0472">Membrane</keyword>
<dbReference type="Proteomes" id="UP000186091">
    <property type="component" value="Unassembled WGS sequence"/>
</dbReference>
<dbReference type="InterPro" id="IPR019692">
    <property type="entry name" value="CFP-6_PH"/>
</dbReference>
<dbReference type="AlphaFoldDB" id="A0AB36I8D1"/>
<evidence type="ECO:0000256" key="2">
    <source>
        <dbReference type="SAM" id="Phobius"/>
    </source>
</evidence>
<proteinExistence type="predicted"/>